<comment type="caution">
    <text evidence="8">The sequence shown here is derived from an EMBL/GenBank/DDBJ whole genome shotgun (WGS) entry which is preliminary data.</text>
</comment>
<comment type="similarity">
    <text evidence="1">Belongs to the ABC transporter superfamily.</text>
</comment>
<keyword evidence="4" id="KW-0547">Nucleotide-binding</keyword>
<dbReference type="SUPFAM" id="SSF52540">
    <property type="entry name" value="P-loop containing nucleoside triphosphate hydrolases"/>
    <property type="match status" value="1"/>
</dbReference>
<dbReference type="AlphaFoldDB" id="A0A4Q1HGH3"/>
<dbReference type="InterPro" id="IPR027417">
    <property type="entry name" value="P-loop_NTPase"/>
</dbReference>
<keyword evidence="3" id="KW-1003">Cell membrane</keyword>
<accession>A0A4Q1HGH3</accession>
<dbReference type="InterPro" id="IPR003439">
    <property type="entry name" value="ABC_transporter-like_ATP-bd"/>
</dbReference>
<proteinExistence type="inferred from homology"/>
<dbReference type="GO" id="GO:0005524">
    <property type="term" value="F:ATP binding"/>
    <property type="evidence" value="ECO:0007669"/>
    <property type="project" value="UniProtKB-KW"/>
</dbReference>
<dbReference type="Proteomes" id="UP000290849">
    <property type="component" value="Unassembled WGS sequence"/>
</dbReference>
<evidence type="ECO:0000256" key="4">
    <source>
        <dbReference type="ARBA" id="ARBA00022741"/>
    </source>
</evidence>
<dbReference type="InterPro" id="IPR017871">
    <property type="entry name" value="ABC_transporter-like_CS"/>
</dbReference>
<name>A0A4Q1HGH3_9BURK</name>
<feature type="domain" description="ABC transporter" evidence="7">
    <location>
        <begin position="2"/>
        <end position="234"/>
    </location>
</feature>
<evidence type="ECO:0000259" key="7">
    <source>
        <dbReference type="PROSITE" id="PS50893"/>
    </source>
</evidence>
<dbReference type="PROSITE" id="PS50893">
    <property type="entry name" value="ABC_TRANSPORTER_2"/>
    <property type="match status" value="1"/>
</dbReference>
<dbReference type="GO" id="GO:0016887">
    <property type="term" value="F:ATP hydrolysis activity"/>
    <property type="evidence" value="ECO:0007669"/>
    <property type="project" value="InterPro"/>
</dbReference>
<evidence type="ECO:0000256" key="3">
    <source>
        <dbReference type="ARBA" id="ARBA00022475"/>
    </source>
</evidence>
<evidence type="ECO:0000256" key="2">
    <source>
        <dbReference type="ARBA" id="ARBA00022448"/>
    </source>
</evidence>
<evidence type="ECO:0000313" key="9">
    <source>
        <dbReference type="Proteomes" id="UP000290849"/>
    </source>
</evidence>
<dbReference type="EMBL" id="PYAL01000006">
    <property type="protein sequence ID" value="RXN86293.1"/>
    <property type="molecule type" value="Genomic_DNA"/>
</dbReference>
<dbReference type="PANTHER" id="PTHR43820">
    <property type="entry name" value="HIGH-AFFINITY BRANCHED-CHAIN AMINO ACID TRANSPORT ATP-BINDING PROTEIN LIVF"/>
    <property type="match status" value="1"/>
</dbReference>
<keyword evidence="3" id="KW-0472">Membrane</keyword>
<dbReference type="CDD" id="cd03224">
    <property type="entry name" value="ABC_TM1139_LivF_branched"/>
    <property type="match status" value="1"/>
</dbReference>
<dbReference type="GO" id="GO:0015658">
    <property type="term" value="F:branched-chain amino acid transmembrane transporter activity"/>
    <property type="evidence" value="ECO:0007669"/>
    <property type="project" value="TreeGrafter"/>
</dbReference>
<dbReference type="Pfam" id="PF00005">
    <property type="entry name" value="ABC_tran"/>
    <property type="match status" value="1"/>
</dbReference>
<evidence type="ECO:0000256" key="6">
    <source>
        <dbReference type="ARBA" id="ARBA00022970"/>
    </source>
</evidence>
<evidence type="ECO:0000313" key="8">
    <source>
        <dbReference type="EMBL" id="RXN86293.1"/>
    </source>
</evidence>
<dbReference type="PROSITE" id="PS00211">
    <property type="entry name" value="ABC_TRANSPORTER_1"/>
    <property type="match status" value="1"/>
</dbReference>
<gene>
    <name evidence="8" type="ORF">C7R54_20485</name>
</gene>
<organism evidence="8 9">
    <name type="scientific">Achromobacter aloeverae</name>
    <dbReference type="NCBI Taxonomy" id="1750518"/>
    <lineage>
        <taxon>Bacteria</taxon>
        <taxon>Pseudomonadati</taxon>
        <taxon>Pseudomonadota</taxon>
        <taxon>Betaproteobacteria</taxon>
        <taxon>Burkholderiales</taxon>
        <taxon>Alcaligenaceae</taxon>
        <taxon>Achromobacter</taxon>
    </lineage>
</organism>
<sequence>MLEVAGLTVRHGRVPALAGIDIELRKGEAVGLLGANGAGKTTLLNALSGFLPHESGRVILFGETMRSGAPHRIARAGLLQVSQDRDLFPDLSVRDNLRLGCLARAKSRHARNLERVFGYFPRLKERIDQRACTMSGGEQQMLAIGRALMAEPRVILLDEPSAGLSPLFVQEIGAMMQALKREGEVALVLVEQNMRLAARVVDRFYMLRAGQVVAQGVASELERDHEHLAREYYL</sequence>
<dbReference type="InterPro" id="IPR003593">
    <property type="entry name" value="AAA+_ATPase"/>
</dbReference>
<dbReference type="Gene3D" id="3.40.50.300">
    <property type="entry name" value="P-loop containing nucleotide triphosphate hydrolases"/>
    <property type="match status" value="1"/>
</dbReference>
<keyword evidence="5 8" id="KW-0067">ATP-binding</keyword>
<dbReference type="OrthoDB" id="8655913at2"/>
<protein>
    <submittedName>
        <fullName evidence="8">ABC transporter ATP-binding protein</fullName>
    </submittedName>
</protein>
<dbReference type="InterPro" id="IPR052156">
    <property type="entry name" value="BCAA_Transport_ATP-bd_LivF"/>
</dbReference>
<dbReference type="SMART" id="SM00382">
    <property type="entry name" value="AAA"/>
    <property type="match status" value="1"/>
</dbReference>
<evidence type="ECO:0000256" key="1">
    <source>
        <dbReference type="ARBA" id="ARBA00005417"/>
    </source>
</evidence>
<keyword evidence="6" id="KW-0029">Amino-acid transport</keyword>
<dbReference type="PANTHER" id="PTHR43820:SF4">
    <property type="entry name" value="HIGH-AFFINITY BRANCHED-CHAIN AMINO ACID TRANSPORT ATP-BINDING PROTEIN LIVF"/>
    <property type="match status" value="1"/>
</dbReference>
<keyword evidence="9" id="KW-1185">Reference proteome</keyword>
<evidence type="ECO:0000256" key="5">
    <source>
        <dbReference type="ARBA" id="ARBA00022840"/>
    </source>
</evidence>
<reference evidence="8 9" key="1">
    <citation type="journal article" date="2017" name="Int. J. Syst. Evol. Microbiol.">
        <title>Achromobacter aloeverae sp. nov., isolated from the root of Aloe vera (L.) Burm.f.</title>
        <authorList>
            <person name="Kuncharoen N."/>
            <person name="Muramatsu Y."/>
            <person name="Shibata C."/>
            <person name="Kamakura Y."/>
            <person name="Nakagawa Y."/>
            <person name="Tanasupawat S."/>
        </authorList>
    </citation>
    <scope>NUCLEOTIDE SEQUENCE [LARGE SCALE GENOMIC DNA]</scope>
    <source>
        <strain evidence="8 9">AVA-1</strain>
    </source>
</reference>
<keyword evidence="2" id="KW-0813">Transport</keyword>
<dbReference type="GO" id="GO:0015807">
    <property type="term" value="P:L-amino acid transport"/>
    <property type="evidence" value="ECO:0007669"/>
    <property type="project" value="TreeGrafter"/>
</dbReference>